<dbReference type="Pfam" id="PF00005">
    <property type="entry name" value="ABC_tran"/>
    <property type="match status" value="1"/>
</dbReference>
<dbReference type="CDD" id="cd03293">
    <property type="entry name" value="ABC_NrtD_SsuB_transporters"/>
    <property type="match status" value="1"/>
</dbReference>
<proteinExistence type="predicted"/>
<dbReference type="OrthoDB" id="9810992at2"/>
<name>F0SW10_SYNGF</name>
<dbReference type="GO" id="GO:0016887">
    <property type="term" value="F:ATP hydrolysis activity"/>
    <property type="evidence" value="ECO:0007669"/>
    <property type="project" value="InterPro"/>
</dbReference>
<dbReference type="InterPro" id="IPR003593">
    <property type="entry name" value="AAA+_ATPase"/>
</dbReference>
<keyword evidence="3" id="KW-0067">ATP-binding</keyword>
<dbReference type="PROSITE" id="PS50893">
    <property type="entry name" value="ABC_TRANSPORTER_2"/>
    <property type="match status" value="1"/>
</dbReference>
<dbReference type="STRING" id="645991.Sgly_2510"/>
<dbReference type="InterPro" id="IPR017871">
    <property type="entry name" value="ABC_transporter-like_CS"/>
</dbReference>
<dbReference type="SMART" id="SM00382">
    <property type="entry name" value="AAA"/>
    <property type="match status" value="1"/>
</dbReference>
<reference evidence="6 7" key="1">
    <citation type="journal article" date="2011" name="Stand. Genomic Sci.">
        <title>Complete genome sequence of Syntrophobotulus glycolicus type strain (FlGlyR).</title>
        <authorList>
            <person name="Han C."/>
            <person name="Mwirichia R."/>
            <person name="Chertkov O."/>
            <person name="Held B."/>
            <person name="Lapidus A."/>
            <person name="Nolan M."/>
            <person name="Lucas S."/>
            <person name="Hammon N."/>
            <person name="Deshpande S."/>
            <person name="Cheng J.F."/>
            <person name="Tapia R."/>
            <person name="Goodwin L."/>
            <person name="Pitluck S."/>
            <person name="Huntemann M."/>
            <person name="Liolios K."/>
            <person name="Ivanova N."/>
            <person name="Pagani I."/>
            <person name="Mavromatis K."/>
            <person name="Ovchinikova G."/>
            <person name="Pati A."/>
            <person name="Chen A."/>
            <person name="Palaniappan K."/>
            <person name="Land M."/>
            <person name="Hauser L."/>
            <person name="Brambilla E.M."/>
            <person name="Rohde M."/>
            <person name="Spring S."/>
            <person name="Sikorski J."/>
            <person name="Goker M."/>
            <person name="Woyke T."/>
            <person name="Bristow J."/>
            <person name="Eisen J.A."/>
            <person name="Markowitz V."/>
            <person name="Hugenholtz P."/>
            <person name="Kyrpides N.C."/>
            <person name="Klenk H.P."/>
            <person name="Detter J.C."/>
        </authorList>
    </citation>
    <scope>NUCLEOTIDE SEQUENCE [LARGE SCALE GENOMIC DNA]</scope>
    <source>
        <strain evidence="7">DSM 8271 / FlGlyR</strain>
    </source>
</reference>
<feature type="domain" description="ABC transporter" evidence="5">
    <location>
        <begin position="4"/>
        <end position="239"/>
    </location>
</feature>
<protein>
    <recommendedName>
        <fullName evidence="4">ABC-type quaternary amine transporter</fullName>
        <ecNumber evidence="4">7.6.2.9</ecNumber>
    </recommendedName>
</protein>
<dbReference type="HOGENOM" id="CLU_000604_1_22_9"/>
<gene>
    <name evidence="6" type="ordered locus">Sgly_2510</name>
</gene>
<dbReference type="InterPro" id="IPR003439">
    <property type="entry name" value="ABC_transporter-like_ATP-bd"/>
</dbReference>
<dbReference type="FunFam" id="3.40.50.300:FF:000425">
    <property type="entry name" value="Probable ABC transporter, ATP-binding subunit"/>
    <property type="match status" value="1"/>
</dbReference>
<reference evidence="7" key="2">
    <citation type="submission" date="2011-02" db="EMBL/GenBank/DDBJ databases">
        <title>The complete genome of Syntrophobotulus glycolicus DSM 8271.</title>
        <authorList>
            <person name="Lucas S."/>
            <person name="Copeland A."/>
            <person name="Lapidus A."/>
            <person name="Bruce D."/>
            <person name="Goodwin L."/>
            <person name="Pitluck S."/>
            <person name="Kyrpides N."/>
            <person name="Mavromatis K."/>
            <person name="Pagani I."/>
            <person name="Ivanova N."/>
            <person name="Mikhailova N."/>
            <person name="Chertkov O."/>
            <person name="Held B."/>
            <person name="Detter J.C."/>
            <person name="Tapia R."/>
            <person name="Han C."/>
            <person name="Land M."/>
            <person name="Hauser L."/>
            <person name="Markowitz V."/>
            <person name="Cheng J.-F."/>
            <person name="Hugenholtz P."/>
            <person name="Woyke T."/>
            <person name="Wu D."/>
            <person name="Spring S."/>
            <person name="Schroeder M."/>
            <person name="Brambilla E."/>
            <person name="Klenk H.-P."/>
            <person name="Eisen J.A."/>
        </authorList>
    </citation>
    <scope>NUCLEOTIDE SEQUENCE [LARGE SCALE GENOMIC DNA]</scope>
    <source>
        <strain evidence="7">DSM 8271 / FlGlyR</strain>
    </source>
</reference>
<keyword evidence="6" id="KW-0378">Hydrolase</keyword>
<accession>F0SW10</accession>
<dbReference type="eggNOG" id="COG1116">
    <property type="taxonomic scope" value="Bacteria"/>
</dbReference>
<dbReference type="InterPro" id="IPR050166">
    <property type="entry name" value="ABC_transporter_ATP-bind"/>
</dbReference>
<evidence type="ECO:0000256" key="1">
    <source>
        <dbReference type="ARBA" id="ARBA00022448"/>
    </source>
</evidence>
<keyword evidence="7" id="KW-1185">Reference proteome</keyword>
<dbReference type="GO" id="GO:0005524">
    <property type="term" value="F:ATP binding"/>
    <property type="evidence" value="ECO:0007669"/>
    <property type="project" value="UniProtKB-KW"/>
</dbReference>
<dbReference type="Proteomes" id="UP000007488">
    <property type="component" value="Chromosome"/>
</dbReference>
<evidence type="ECO:0000313" key="7">
    <source>
        <dbReference type="Proteomes" id="UP000007488"/>
    </source>
</evidence>
<dbReference type="GO" id="GO:0015418">
    <property type="term" value="F:ABC-type quaternary ammonium compound transporting activity"/>
    <property type="evidence" value="ECO:0007669"/>
    <property type="project" value="UniProtKB-EC"/>
</dbReference>
<dbReference type="EMBL" id="CP002547">
    <property type="protein sequence ID" value="ADY56794.1"/>
    <property type="molecule type" value="Genomic_DNA"/>
</dbReference>
<dbReference type="Gene3D" id="3.40.50.300">
    <property type="entry name" value="P-loop containing nucleotide triphosphate hydrolases"/>
    <property type="match status" value="1"/>
</dbReference>
<dbReference type="PANTHER" id="PTHR42788:SF13">
    <property type="entry name" value="ALIPHATIC SULFONATES IMPORT ATP-BINDING PROTEIN SSUB"/>
    <property type="match status" value="1"/>
</dbReference>
<organism evidence="6 7">
    <name type="scientific">Syntrophobotulus glycolicus (strain DSM 8271 / FlGlyR)</name>
    <dbReference type="NCBI Taxonomy" id="645991"/>
    <lineage>
        <taxon>Bacteria</taxon>
        <taxon>Bacillati</taxon>
        <taxon>Bacillota</taxon>
        <taxon>Clostridia</taxon>
        <taxon>Eubacteriales</taxon>
        <taxon>Desulfitobacteriaceae</taxon>
        <taxon>Syntrophobotulus</taxon>
    </lineage>
</organism>
<dbReference type="PROSITE" id="PS00211">
    <property type="entry name" value="ABC_TRANSPORTER_1"/>
    <property type="match status" value="1"/>
</dbReference>
<dbReference type="KEGG" id="sgy:Sgly_2510"/>
<dbReference type="RefSeq" id="WP_013625659.1">
    <property type="nucleotide sequence ID" value="NC_015172.1"/>
</dbReference>
<dbReference type="EC" id="7.6.2.9" evidence="4"/>
<dbReference type="InterPro" id="IPR027417">
    <property type="entry name" value="P-loop_NTPase"/>
</dbReference>
<sequence>MDLIEIKDLSLNYQTDGGASFLALDQINLNVSQGEFICLLGPSGCGKSTLLYTLARQLKPSSGSIKFNGENLANVRDFARNVSIVFQEHALFPWLTVKENIEFPLTSRSLLKAQIHHTSDYYMKMVELEEWKDKKPRQLSGGMKQRVGIARALAMETNLILMDEPFGALDAQTRSMLQEELVSIWKKASKTIVFVTHDITEAIYLADRIVVMDANPGRIKAVLPVSSKRPRDTSSDEFRMLENQIKAMLKKDTNLVDKEEKI</sequence>
<evidence type="ECO:0000313" key="6">
    <source>
        <dbReference type="EMBL" id="ADY56794.1"/>
    </source>
</evidence>
<keyword evidence="2" id="KW-0547">Nucleotide-binding</keyword>
<dbReference type="PANTHER" id="PTHR42788">
    <property type="entry name" value="TAURINE IMPORT ATP-BINDING PROTEIN-RELATED"/>
    <property type="match status" value="1"/>
</dbReference>
<dbReference type="SUPFAM" id="SSF52540">
    <property type="entry name" value="P-loop containing nucleoside triphosphate hydrolases"/>
    <property type="match status" value="1"/>
</dbReference>
<evidence type="ECO:0000256" key="3">
    <source>
        <dbReference type="ARBA" id="ARBA00022840"/>
    </source>
</evidence>
<evidence type="ECO:0000256" key="4">
    <source>
        <dbReference type="ARBA" id="ARBA00066388"/>
    </source>
</evidence>
<evidence type="ECO:0000256" key="2">
    <source>
        <dbReference type="ARBA" id="ARBA00022741"/>
    </source>
</evidence>
<keyword evidence="1" id="KW-0813">Transport</keyword>
<dbReference type="AlphaFoldDB" id="F0SW10"/>
<evidence type="ECO:0000259" key="5">
    <source>
        <dbReference type="PROSITE" id="PS50893"/>
    </source>
</evidence>